<dbReference type="SUPFAM" id="SSF51658">
    <property type="entry name" value="Xylose isomerase-like"/>
    <property type="match status" value="1"/>
</dbReference>
<evidence type="ECO:0000313" key="2">
    <source>
        <dbReference type="EMBL" id="MDI4646826.1"/>
    </source>
</evidence>
<comment type="caution">
    <text evidence="2">The sequence shown here is derived from an EMBL/GenBank/DDBJ whole genome shotgun (WGS) entry which is preliminary data.</text>
</comment>
<dbReference type="Gene3D" id="3.20.20.150">
    <property type="entry name" value="Divalent-metal-dependent TIM barrel enzymes"/>
    <property type="match status" value="1"/>
</dbReference>
<gene>
    <name evidence="2" type="ORF">KB449_17765</name>
</gene>
<protein>
    <submittedName>
        <fullName evidence="2">TIM barrel protein</fullName>
    </submittedName>
</protein>
<dbReference type="RefSeq" id="WP_282909640.1">
    <property type="nucleotide sequence ID" value="NZ_JAGRPV010000001.1"/>
</dbReference>
<dbReference type="InterPro" id="IPR036237">
    <property type="entry name" value="Xyl_isomerase-like_sf"/>
</dbReference>
<organism evidence="2 3">
    <name type="scientific">Cohnella hashimotonis</name>
    <dbReference type="NCBI Taxonomy" id="2826895"/>
    <lineage>
        <taxon>Bacteria</taxon>
        <taxon>Bacillati</taxon>
        <taxon>Bacillota</taxon>
        <taxon>Bacilli</taxon>
        <taxon>Bacillales</taxon>
        <taxon>Paenibacillaceae</taxon>
        <taxon>Cohnella</taxon>
    </lineage>
</organism>
<accession>A0ABT6TJ21</accession>
<sequence length="279" mass="31078">MSYLSLSTWSLHRLLGPLRWTTWDGVGERHIVNEQSQPQVLELLQLPAEAARRGDTAVEICHFHFPSTDPAYLDALQASFRSAGVRFDTLLLDYGDLTSKDPKRLTEDLALMRHWIDAAALGGARQIRIVAGEAHGSDNTALAQSAKYLLELAAYAKGKRVSVITENFKALTATGDHCRELARLTGSEVRWITDFGNFSGARKYDELDIILPLSVSVHVKAQYDEKGMPDRPEFERCLDRAIASGFDGAYVLIYDGPGDMWEGLARIKTIVETRLEEAQ</sequence>
<dbReference type="InterPro" id="IPR013022">
    <property type="entry name" value="Xyl_isomerase-like_TIM-brl"/>
</dbReference>
<evidence type="ECO:0000313" key="3">
    <source>
        <dbReference type="Proteomes" id="UP001161691"/>
    </source>
</evidence>
<keyword evidence="3" id="KW-1185">Reference proteome</keyword>
<evidence type="ECO:0000259" key="1">
    <source>
        <dbReference type="Pfam" id="PF01261"/>
    </source>
</evidence>
<dbReference type="Pfam" id="PF01261">
    <property type="entry name" value="AP_endonuc_2"/>
    <property type="match status" value="1"/>
</dbReference>
<feature type="domain" description="Xylose isomerase-like TIM barrel" evidence="1">
    <location>
        <begin position="48"/>
        <end position="249"/>
    </location>
</feature>
<proteinExistence type="predicted"/>
<dbReference type="Proteomes" id="UP001161691">
    <property type="component" value="Unassembled WGS sequence"/>
</dbReference>
<dbReference type="EMBL" id="JAGRPV010000001">
    <property type="protein sequence ID" value="MDI4646826.1"/>
    <property type="molecule type" value="Genomic_DNA"/>
</dbReference>
<reference evidence="2" key="1">
    <citation type="submission" date="2023-04" db="EMBL/GenBank/DDBJ databases">
        <title>Comparative genomic analysis of Cohnella hashimotonis sp. nov., isolated from the International Space Station.</title>
        <authorList>
            <person name="Venkateswaran K."/>
            <person name="Simpson A."/>
        </authorList>
    </citation>
    <scope>NUCLEOTIDE SEQUENCE</scope>
    <source>
        <strain evidence="2">F6_2S_P_1</strain>
    </source>
</reference>
<name>A0ABT6TJ21_9BACL</name>